<dbReference type="InterPro" id="IPR003613">
    <property type="entry name" value="Ubox_domain"/>
</dbReference>
<evidence type="ECO:0000313" key="3">
    <source>
        <dbReference type="Proteomes" id="UP001178507"/>
    </source>
</evidence>
<accession>A0AA36J6E1</accession>
<evidence type="ECO:0000259" key="1">
    <source>
        <dbReference type="SMART" id="SM00504"/>
    </source>
</evidence>
<comment type="caution">
    <text evidence="2">The sequence shown here is derived from an EMBL/GenBank/DDBJ whole genome shotgun (WGS) entry which is preliminary data.</text>
</comment>
<dbReference type="GO" id="GO:0016567">
    <property type="term" value="P:protein ubiquitination"/>
    <property type="evidence" value="ECO:0007669"/>
    <property type="project" value="InterPro"/>
</dbReference>
<dbReference type="Pfam" id="PF04564">
    <property type="entry name" value="U-box"/>
    <property type="match status" value="1"/>
</dbReference>
<evidence type="ECO:0000313" key="2">
    <source>
        <dbReference type="EMBL" id="CAJ1399373.1"/>
    </source>
</evidence>
<gene>
    <name evidence="2" type="ORF">EVOR1521_LOCUS22910</name>
</gene>
<feature type="domain" description="U-box" evidence="1">
    <location>
        <begin position="471"/>
        <end position="532"/>
    </location>
</feature>
<organism evidence="2 3">
    <name type="scientific">Effrenium voratum</name>
    <dbReference type="NCBI Taxonomy" id="2562239"/>
    <lineage>
        <taxon>Eukaryota</taxon>
        <taxon>Sar</taxon>
        <taxon>Alveolata</taxon>
        <taxon>Dinophyceae</taxon>
        <taxon>Suessiales</taxon>
        <taxon>Symbiodiniaceae</taxon>
        <taxon>Effrenium</taxon>
    </lineage>
</organism>
<keyword evidence="3" id="KW-1185">Reference proteome</keyword>
<dbReference type="Gene3D" id="3.30.40.10">
    <property type="entry name" value="Zinc/RING finger domain, C3HC4 (zinc finger)"/>
    <property type="match status" value="1"/>
</dbReference>
<protein>
    <recommendedName>
        <fullName evidence="1">U-box domain-containing protein</fullName>
    </recommendedName>
</protein>
<dbReference type="EMBL" id="CAUJNA010003332">
    <property type="protein sequence ID" value="CAJ1399373.1"/>
    <property type="molecule type" value="Genomic_DNA"/>
</dbReference>
<name>A0AA36J6E1_9DINO</name>
<proteinExistence type="predicted"/>
<sequence>MGRRLVAEGALRRLLRCDERAELARLRGAAEMALERLGSGSATACQLLEGISEVGLLCVELAEEVGVEEAAEPLCDALCAVGALFAAPEEAAAPQDRSIDRLKFEHRSGTARFLEPLGAALDGLVLDISQSLARAEEQLRWQLSPLALQGEAAAARRFEAICAVCAWLLAIAARGSGGRFTAEMLWDFANEDALSAVVFAKGALCFQQGPEDADVPVPEDLPELRDAALGALLGLCAHGVAFRDCLDPEENIDISIRNEQLALHRATVAAAAARQQLMPCLLAYPWATGLTGPERLPELVGFLRETLDSGSFPRWSPFLESLGADVDAWRAEVRAFAPRLWDLADLAPPKRGVLRDLAALAKSAPPSEEPCLRLLSRCLGFASGDPEALAALLSLAQAAGMRPGGDALSAVLAHLDDAQRQAVARRLTAEEAQAWAPALREAPPEPPSAPRAIAEPQRQDLRALLAEAPAHFCCQLDGRLLVDPVRTPWGHLCERSVLAKALEGGSCPFTGAPLQLAECQRDADLRKQIREWVRSRPGEKRVRCVRGEPKTALQKYVIVLTLASLGCDTFWFDFDSVWLKNPVPALKRAEAAEAARAVQEKRAEALLLSAIDFDSKNCAMNAFFLLRPSRGRAVAWLLSLLDWIYKRPYVHDQLAYSLFLGATPLVDEEPLPQPPVWAPLDPNIFANAARFEGLGFSSEVEDLVLFHFFDGKVLNRT</sequence>
<dbReference type="AlphaFoldDB" id="A0AA36J6E1"/>
<dbReference type="GO" id="GO:0004842">
    <property type="term" value="F:ubiquitin-protein transferase activity"/>
    <property type="evidence" value="ECO:0007669"/>
    <property type="project" value="InterPro"/>
</dbReference>
<reference evidence="2" key="1">
    <citation type="submission" date="2023-08" db="EMBL/GenBank/DDBJ databases">
        <authorList>
            <person name="Chen Y."/>
            <person name="Shah S."/>
            <person name="Dougan E. K."/>
            <person name="Thang M."/>
            <person name="Chan C."/>
        </authorList>
    </citation>
    <scope>NUCLEOTIDE SEQUENCE</scope>
</reference>
<dbReference type="SMART" id="SM00504">
    <property type="entry name" value="Ubox"/>
    <property type="match status" value="1"/>
</dbReference>
<dbReference type="SUPFAM" id="SSF57850">
    <property type="entry name" value="RING/U-box"/>
    <property type="match status" value="1"/>
</dbReference>
<dbReference type="InterPro" id="IPR013083">
    <property type="entry name" value="Znf_RING/FYVE/PHD"/>
</dbReference>
<dbReference type="Proteomes" id="UP001178507">
    <property type="component" value="Unassembled WGS sequence"/>
</dbReference>